<dbReference type="PROSITE" id="PS51186">
    <property type="entry name" value="GNAT"/>
    <property type="match status" value="1"/>
</dbReference>
<dbReference type="GO" id="GO:0008080">
    <property type="term" value="F:N-acetyltransferase activity"/>
    <property type="evidence" value="ECO:0007669"/>
    <property type="project" value="TreeGrafter"/>
</dbReference>
<evidence type="ECO:0000313" key="6">
    <source>
        <dbReference type="Proteomes" id="UP000431092"/>
    </source>
</evidence>
<evidence type="ECO:0000259" key="4">
    <source>
        <dbReference type="PROSITE" id="PS51186"/>
    </source>
</evidence>
<dbReference type="RefSeq" id="WP_311966519.1">
    <property type="nucleotide sequence ID" value="NZ_WLVL01000028.1"/>
</dbReference>
<organism evidence="5 6">
    <name type="scientific">Arsenicicoccus cauae</name>
    <dbReference type="NCBI Taxonomy" id="2663847"/>
    <lineage>
        <taxon>Bacteria</taxon>
        <taxon>Bacillati</taxon>
        <taxon>Actinomycetota</taxon>
        <taxon>Actinomycetes</taxon>
        <taxon>Micrococcales</taxon>
        <taxon>Intrasporangiaceae</taxon>
        <taxon>Arsenicicoccus</taxon>
    </lineage>
</organism>
<dbReference type="InterPro" id="IPR051016">
    <property type="entry name" value="Diverse_Substrate_AcTransf"/>
</dbReference>
<comment type="similarity">
    <text evidence="1">Belongs to the acetyltransferase family.</text>
</comment>
<dbReference type="FunFam" id="3.40.630.30:FF:000064">
    <property type="entry name" value="GNAT family acetyltransferase"/>
    <property type="match status" value="1"/>
</dbReference>
<reference evidence="5 6" key="1">
    <citation type="submission" date="2019-11" db="EMBL/GenBank/DDBJ databases">
        <title>Whole genome sequencing identifies a novel species of the genus Arsenicicoccus isolated from human blood.</title>
        <authorList>
            <person name="Jeong J.H."/>
            <person name="Kweon O.J."/>
            <person name="Kim H.R."/>
            <person name="Kim T.-H."/>
            <person name="Ha S.-M."/>
            <person name="Lee M.-K."/>
        </authorList>
    </citation>
    <scope>NUCLEOTIDE SEQUENCE [LARGE SCALE GENOMIC DNA]</scope>
    <source>
        <strain evidence="5 6">MKL-02</strain>
    </source>
</reference>
<proteinExistence type="inferred from homology"/>
<evidence type="ECO:0000256" key="1">
    <source>
        <dbReference type="ARBA" id="ARBA00008694"/>
    </source>
</evidence>
<feature type="domain" description="N-acetyltransferase" evidence="4">
    <location>
        <begin position="4"/>
        <end position="165"/>
    </location>
</feature>
<accession>A0A6I3IUG0</accession>
<dbReference type="AlphaFoldDB" id="A0A6I3IUG0"/>
<evidence type="ECO:0000313" key="5">
    <source>
        <dbReference type="EMBL" id="MTB71911.1"/>
    </source>
</evidence>
<dbReference type="SUPFAM" id="SSF55729">
    <property type="entry name" value="Acyl-CoA N-acyltransferases (Nat)"/>
    <property type="match status" value="1"/>
</dbReference>
<comment type="caution">
    <text evidence="5">The sequence shown here is derived from an EMBL/GenBank/DDBJ whole genome shotgun (WGS) entry which is preliminary data.</text>
</comment>
<protein>
    <submittedName>
        <fullName evidence="5">GNAT family N-acetyltransferase</fullName>
    </submittedName>
</protein>
<dbReference type="EMBL" id="WLVL01000028">
    <property type="protein sequence ID" value="MTB71911.1"/>
    <property type="molecule type" value="Genomic_DNA"/>
</dbReference>
<keyword evidence="6" id="KW-1185">Reference proteome</keyword>
<evidence type="ECO:0000256" key="3">
    <source>
        <dbReference type="ARBA" id="ARBA00023315"/>
    </source>
</evidence>
<keyword evidence="2 5" id="KW-0808">Transferase</keyword>
<dbReference type="InterPro" id="IPR016181">
    <property type="entry name" value="Acyl_CoA_acyltransferase"/>
</dbReference>
<name>A0A6I3IUG0_9MICO</name>
<dbReference type="PANTHER" id="PTHR10545">
    <property type="entry name" value="DIAMINE N-ACETYLTRANSFERASE"/>
    <property type="match status" value="1"/>
</dbReference>
<dbReference type="Proteomes" id="UP000431092">
    <property type="component" value="Unassembled WGS sequence"/>
</dbReference>
<dbReference type="Gene3D" id="3.40.630.30">
    <property type="match status" value="1"/>
</dbReference>
<dbReference type="Pfam" id="PF00583">
    <property type="entry name" value="Acetyltransf_1"/>
    <property type="match status" value="1"/>
</dbReference>
<dbReference type="PANTHER" id="PTHR10545:SF29">
    <property type="entry name" value="GH14572P-RELATED"/>
    <property type="match status" value="1"/>
</dbReference>
<dbReference type="InterPro" id="IPR000182">
    <property type="entry name" value="GNAT_dom"/>
</dbReference>
<keyword evidence="3" id="KW-0012">Acyltransferase</keyword>
<sequence>MTRPLIRPATVDDIPALHRLVRDLATYEREPDAVTATPEDLRIALFPRSADPAVHADVAEVHGDVVGMAVWFLTFSTWTGQHGIWLEDLYVEPEHRGRGLGRRLLEGLAARAVERGGTRVEWTVLDWNAPAIRFYRSLGAEPLEQWRTQRLHGDALARVARRAREASEVSEISEISEISEAGS</sequence>
<evidence type="ECO:0000256" key="2">
    <source>
        <dbReference type="ARBA" id="ARBA00022679"/>
    </source>
</evidence>
<gene>
    <name evidence="5" type="ORF">GGG17_07995</name>
</gene>